<dbReference type="InterPro" id="IPR051217">
    <property type="entry name" value="Insect_Cuticle_Struc_Prot"/>
</dbReference>
<proteinExistence type="predicted"/>
<evidence type="ECO:0000313" key="4">
    <source>
        <dbReference type="EMBL" id="KAG5676662.1"/>
    </source>
</evidence>
<evidence type="ECO:0000256" key="2">
    <source>
        <dbReference type="PROSITE-ProRule" id="PRU00497"/>
    </source>
</evidence>
<dbReference type="PANTHER" id="PTHR12236">
    <property type="entry name" value="STRUCTURAL CONTITUENT OF CUTICLE"/>
    <property type="match status" value="1"/>
</dbReference>
<evidence type="ECO:0008006" key="6">
    <source>
        <dbReference type="Google" id="ProtNLM"/>
    </source>
</evidence>
<evidence type="ECO:0000256" key="1">
    <source>
        <dbReference type="ARBA" id="ARBA00022460"/>
    </source>
</evidence>
<feature type="signal peptide" evidence="3">
    <location>
        <begin position="1"/>
        <end position="17"/>
    </location>
</feature>
<comment type="caution">
    <text evidence="4">The sequence shown here is derived from an EMBL/GenBank/DDBJ whole genome shotgun (WGS) entry which is preliminary data.</text>
</comment>
<gene>
    <name evidence="4" type="ORF">PVAND_006480</name>
</gene>
<dbReference type="PROSITE" id="PS51155">
    <property type="entry name" value="CHIT_BIND_RR_2"/>
    <property type="match status" value="1"/>
</dbReference>
<dbReference type="AlphaFoldDB" id="A0A9J6C509"/>
<dbReference type="EMBL" id="JADBJN010000002">
    <property type="protein sequence ID" value="KAG5676662.1"/>
    <property type="molecule type" value="Genomic_DNA"/>
</dbReference>
<dbReference type="Proteomes" id="UP001107558">
    <property type="component" value="Chromosome 2"/>
</dbReference>
<evidence type="ECO:0000256" key="3">
    <source>
        <dbReference type="SAM" id="SignalP"/>
    </source>
</evidence>
<keyword evidence="1 2" id="KW-0193">Cuticle</keyword>
<organism evidence="4 5">
    <name type="scientific">Polypedilum vanderplanki</name>
    <name type="common">Sleeping chironomid midge</name>
    <dbReference type="NCBI Taxonomy" id="319348"/>
    <lineage>
        <taxon>Eukaryota</taxon>
        <taxon>Metazoa</taxon>
        <taxon>Ecdysozoa</taxon>
        <taxon>Arthropoda</taxon>
        <taxon>Hexapoda</taxon>
        <taxon>Insecta</taxon>
        <taxon>Pterygota</taxon>
        <taxon>Neoptera</taxon>
        <taxon>Endopterygota</taxon>
        <taxon>Diptera</taxon>
        <taxon>Nematocera</taxon>
        <taxon>Chironomoidea</taxon>
        <taxon>Chironomidae</taxon>
        <taxon>Chironominae</taxon>
        <taxon>Polypedilum</taxon>
        <taxon>Polypedilum</taxon>
    </lineage>
</organism>
<dbReference type="GO" id="GO:0042302">
    <property type="term" value="F:structural constituent of cuticle"/>
    <property type="evidence" value="ECO:0007669"/>
    <property type="project" value="UniProtKB-UniRule"/>
</dbReference>
<dbReference type="OrthoDB" id="7789829at2759"/>
<feature type="chain" id="PRO_5039932228" description="Cuticle protein" evidence="3">
    <location>
        <begin position="18"/>
        <end position="138"/>
    </location>
</feature>
<keyword evidence="5" id="KW-1185">Reference proteome</keyword>
<dbReference type="PANTHER" id="PTHR12236:SF46">
    <property type="entry name" value="CUTICULAR PROTEIN 30B-RELATED"/>
    <property type="match status" value="1"/>
</dbReference>
<sequence>MSLKLVILLCMISYALAGFYPYYHSPPTTIIKKIIQEVPASQPAEAPANYQFQYEVHEESTGDIKRQHEEAKDGKIQGEYSLVEPDGQFRRIVTYTADDVHGFQADVRKEPWNHGKIQPQTTIIKKIIAPAPWAYQTW</sequence>
<keyword evidence="3" id="KW-0732">Signal</keyword>
<dbReference type="GO" id="GO:0031012">
    <property type="term" value="C:extracellular matrix"/>
    <property type="evidence" value="ECO:0007669"/>
    <property type="project" value="TreeGrafter"/>
</dbReference>
<dbReference type="Pfam" id="PF00379">
    <property type="entry name" value="Chitin_bind_4"/>
    <property type="match status" value="1"/>
</dbReference>
<evidence type="ECO:0000313" key="5">
    <source>
        <dbReference type="Proteomes" id="UP001107558"/>
    </source>
</evidence>
<name>A0A9J6C509_POLVA</name>
<dbReference type="GO" id="GO:0005615">
    <property type="term" value="C:extracellular space"/>
    <property type="evidence" value="ECO:0007669"/>
    <property type="project" value="TreeGrafter"/>
</dbReference>
<protein>
    <recommendedName>
        <fullName evidence="6">Cuticle protein</fullName>
    </recommendedName>
</protein>
<reference evidence="4" key="1">
    <citation type="submission" date="2021-03" db="EMBL/GenBank/DDBJ databases">
        <title>Chromosome level genome of the anhydrobiotic midge Polypedilum vanderplanki.</title>
        <authorList>
            <person name="Yoshida Y."/>
            <person name="Kikawada T."/>
            <person name="Gusev O."/>
        </authorList>
    </citation>
    <scope>NUCLEOTIDE SEQUENCE</scope>
    <source>
        <strain evidence="4">NIAS01</strain>
        <tissue evidence="4">Whole body or cell culture</tissue>
    </source>
</reference>
<accession>A0A9J6C509</accession>
<dbReference type="InterPro" id="IPR000618">
    <property type="entry name" value="Insect_cuticle"/>
</dbReference>